<evidence type="ECO:0000313" key="2">
    <source>
        <dbReference type="Proteomes" id="UP001227268"/>
    </source>
</evidence>
<dbReference type="Proteomes" id="UP001227268">
    <property type="component" value="Unassembled WGS sequence"/>
</dbReference>
<accession>A0ACC2WCI7</accession>
<name>A0ACC2WCI7_9TREE</name>
<evidence type="ECO:0000313" key="1">
    <source>
        <dbReference type="EMBL" id="KAJ9109372.1"/>
    </source>
</evidence>
<dbReference type="EMBL" id="JASBWT010000001">
    <property type="protein sequence ID" value="KAJ9109372.1"/>
    <property type="molecule type" value="Genomic_DNA"/>
</dbReference>
<protein>
    <submittedName>
        <fullName evidence="1">Uncharacterized protein</fullName>
    </submittedName>
</protein>
<proteinExistence type="predicted"/>
<organism evidence="1 2">
    <name type="scientific">Naganishia friedmannii</name>
    <dbReference type="NCBI Taxonomy" id="89922"/>
    <lineage>
        <taxon>Eukaryota</taxon>
        <taxon>Fungi</taxon>
        <taxon>Dikarya</taxon>
        <taxon>Basidiomycota</taxon>
        <taxon>Agaricomycotina</taxon>
        <taxon>Tremellomycetes</taxon>
        <taxon>Filobasidiales</taxon>
        <taxon>Filobasidiaceae</taxon>
        <taxon>Naganishia</taxon>
    </lineage>
</organism>
<comment type="caution">
    <text evidence="1">The sequence shown here is derived from an EMBL/GenBank/DDBJ whole genome shotgun (WGS) entry which is preliminary data.</text>
</comment>
<gene>
    <name evidence="1" type="ORF">QFC21_000702</name>
</gene>
<keyword evidence="2" id="KW-1185">Reference proteome</keyword>
<sequence length="323" mass="35942">MSIGEAWKEWMGSMNKEQSFKLLDTFAEAGGNAIDTANNYQNEESEQWIGEWMEARGNRDQMVIATKFTTSYKAYAIGKNAARNQVGNHKKSLYLSVEDSLKKLKTSYWDHSTSIEEIMTSLHQLVLERKVLYLGISDTPAWVVAAANAFAHRDFEREILPMAHHFGMALAPWDVLGGGHLQSKKQLEERKAQGEKLRAFTGAGDQNEIEAKFSEVLSKIADAHQVDSVTTIALAYVLQKAPYVFPIVGGRKPEHLKSNIKALDIKLSDEEIKEIEDVQPFDVGFPHNFVGPRPNSNNGVPGGIVAGQLGYIDYVVDPKPIGH</sequence>
<reference evidence="1" key="1">
    <citation type="submission" date="2023-04" db="EMBL/GenBank/DDBJ databases">
        <title>Draft Genome sequencing of Naganishia species isolated from polar environments using Oxford Nanopore Technology.</title>
        <authorList>
            <person name="Leo P."/>
            <person name="Venkateswaran K."/>
        </authorList>
    </citation>
    <scope>NUCLEOTIDE SEQUENCE</scope>
    <source>
        <strain evidence="1">MNA-CCFEE 5423</strain>
    </source>
</reference>